<reference evidence="1 2" key="1">
    <citation type="submission" date="2021-12" db="EMBL/GenBank/DDBJ databases">
        <title>Genome sequence of Acetobacter sicerae DmPark20a_162.</title>
        <authorList>
            <person name="Chaston J.M."/>
        </authorList>
    </citation>
    <scope>NUCLEOTIDE SEQUENCE [LARGE SCALE GENOMIC DNA]</scope>
    <source>
        <strain evidence="1 2">DmPark20a_162</strain>
    </source>
</reference>
<organism evidence="1 2">
    <name type="scientific">Acetobacter sicerae</name>
    <dbReference type="NCBI Taxonomy" id="85325"/>
    <lineage>
        <taxon>Bacteria</taxon>
        <taxon>Pseudomonadati</taxon>
        <taxon>Pseudomonadota</taxon>
        <taxon>Alphaproteobacteria</taxon>
        <taxon>Acetobacterales</taxon>
        <taxon>Acetobacteraceae</taxon>
        <taxon>Acetobacter</taxon>
    </lineage>
</organism>
<comment type="caution">
    <text evidence="1">The sequence shown here is derived from an EMBL/GenBank/DDBJ whole genome shotgun (WGS) entry which is preliminary data.</text>
</comment>
<sequence>MALSESDYPELLRDGDVIATAYRALRARLELAFPPLHFRHGLLPPHATKKTWDEILRSGQHIRVGFEGWKPKSGVGNAFRGDLSFPVFGVLNQPGVEQLYCGSGQLRGVGVFGLTAMFAGFLHGFTVKGVGRCVVRELTLPPAAEWLDDRCAIVGVSAVFEDVALDGADVLAQLAEFLRLGETWEVDGGDPLPEAVLDVRGGGDGEG</sequence>
<dbReference type="Proteomes" id="UP001521074">
    <property type="component" value="Unassembled WGS sequence"/>
</dbReference>
<name>A0ABS8W033_9PROT</name>
<accession>A0ABS8W033</accession>
<gene>
    <name evidence="1" type="ORF">LWC05_12010</name>
</gene>
<dbReference type="EMBL" id="JAJSOJ010000041">
    <property type="protein sequence ID" value="MCE0744607.1"/>
    <property type="molecule type" value="Genomic_DNA"/>
</dbReference>
<proteinExistence type="predicted"/>
<evidence type="ECO:0000313" key="2">
    <source>
        <dbReference type="Proteomes" id="UP001521074"/>
    </source>
</evidence>
<keyword evidence="2" id="KW-1185">Reference proteome</keyword>
<protein>
    <submittedName>
        <fullName evidence="1">Uncharacterized protein</fullName>
    </submittedName>
</protein>
<evidence type="ECO:0000313" key="1">
    <source>
        <dbReference type="EMBL" id="MCE0744607.1"/>
    </source>
</evidence>
<dbReference type="RefSeq" id="WP_232878410.1">
    <property type="nucleotide sequence ID" value="NZ_JAJSOJ010000041.1"/>
</dbReference>